<evidence type="ECO:0000256" key="6">
    <source>
        <dbReference type="ARBA" id="ARBA00022519"/>
    </source>
</evidence>
<evidence type="ECO:0000256" key="16">
    <source>
        <dbReference type="HAMAP-Rule" id="MF_00790"/>
    </source>
</evidence>
<gene>
    <name evidence="16" type="primary">lifO</name>
    <name evidence="18" type="ORF">ACFP58_12540</name>
</gene>
<evidence type="ECO:0000256" key="17">
    <source>
        <dbReference type="SAM" id="MobiDB-lite"/>
    </source>
</evidence>
<evidence type="ECO:0000256" key="1">
    <source>
        <dbReference type="ARBA" id="ARBA00003280"/>
    </source>
</evidence>
<keyword evidence="11 16" id="KW-0472">Membrane</keyword>
<evidence type="ECO:0000313" key="19">
    <source>
        <dbReference type="Proteomes" id="UP001596264"/>
    </source>
</evidence>
<keyword evidence="12 16" id="KW-0143">Chaperone</keyword>
<dbReference type="Proteomes" id="UP001596264">
    <property type="component" value="Unassembled WGS sequence"/>
</dbReference>
<evidence type="ECO:0000256" key="5">
    <source>
        <dbReference type="ARBA" id="ARBA00022475"/>
    </source>
</evidence>
<evidence type="ECO:0000256" key="7">
    <source>
        <dbReference type="ARBA" id="ARBA00022692"/>
    </source>
</evidence>
<reference evidence="19" key="1">
    <citation type="journal article" date="2019" name="Int. J. Syst. Evol. Microbiol.">
        <title>The Global Catalogue of Microorganisms (GCM) 10K type strain sequencing project: providing services to taxonomists for standard genome sequencing and annotation.</title>
        <authorList>
            <consortium name="The Broad Institute Genomics Platform"/>
            <consortium name="The Broad Institute Genome Sequencing Center for Infectious Disease"/>
            <person name="Wu L."/>
            <person name="Ma J."/>
        </authorList>
    </citation>
    <scope>NUCLEOTIDE SEQUENCE [LARGE SCALE GENOMIC DNA]</scope>
    <source>
        <strain evidence="19">CCM 2050</strain>
    </source>
</reference>
<sequence>MSNNRRSPFLPVIIAVIVVLVVAIIWWFKPNDNSKLSSQAVSTVLDSQASAKSTDEASSDSGMSKKSKQSTIKFTTGLESLPRSLQGTDVDGEIIIDENKQLVVTEGLRRLFDYFLSALGEEEEATVYARVESYIRSHTPEPAASQALAIFDQYVAYLKAIPEIEKKYGTLQLQATQSGELDLNVVTQQKQDVARLRQQRFDKETIIAFFGAEDEYDDYSMEMVRISQNSQLSDAQKEAARQDYISRMPDNATKTNIAQQANLNELMTRTEQMQAKGATPEALYNMRRELVGAPAAARLAQVDQADASFDKRFNQYQAQKQQLLTQSANQSQTQSQTQTQINQIEQQLFSESERKRLTGYAALQQQKTADTN</sequence>
<dbReference type="EMBL" id="JBHSTZ010000061">
    <property type="protein sequence ID" value="MFC6382269.1"/>
    <property type="molecule type" value="Genomic_DNA"/>
</dbReference>
<evidence type="ECO:0000256" key="15">
    <source>
        <dbReference type="ARBA" id="ARBA00033028"/>
    </source>
</evidence>
<keyword evidence="9 16" id="KW-1133">Transmembrane helix</keyword>
<feature type="transmembrane region" description="Helical" evidence="16">
    <location>
        <begin position="9"/>
        <end position="28"/>
    </location>
</feature>
<proteinExistence type="inferred from homology"/>
<keyword evidence="10 16" id="KW-0443">Lipid metabolism</keyword>
<keyword evidence="6 16" id="KW-0997">Cell inner membrane</keyword>
<evidence type="ECO:0000256" key="8">
    <source>
        <dbReference type="ARBA" id="ARBA00022963"/>
    </source>
</evidence>
<comment type="function">
    <text evidence="1 16">May be involved in the folding of the extracellular lipase during its passage through the periplasm.</text>
</comment>
<dbReference type="Pfam" id="PF03280">
    <property type="entry name" value="Lipase_chap"/>
    <property type="match status" value="1"/>
</dbReference>
<dbReference type="HAMAP" id="MF_00790">
    <property type="entry name" value="Lipase_chap"/>
    <property type="match status" value="1"/>
</dbReference>
<evidence type="ECO:0000256" key="4">
    <source>
        <dbReference type="ARBA" id="ARBA00019692"/>
    </source>
</evidence>
<dbReference type="NCBIfam" id="NF002334">
    <property type="entry name" value="PRK01294.1-2"/>
    <property type="match status" value="1"/>
</dbReference>
<feature type="compositionally biased region" description="Polar residues" evidence="17">
    <location>
        <begin position="59"/>
        <end position="70"/>
    </location>
</feature>
<evidence type="ECO:0000313" key="18">
    <source>
        <dbReference type="EMBL" id="MFC6382269.1"/>
    </source>
</evidence>
<evidence type="ECO:0000256" key="10">
    <source>
        <dbReference type="ARBA" id="ARBA00023098"/>
    </source>
</evidence>
<dbReference type="SUPFAM" id="SSF158855">
    <property type="entry name" value="Lipase chaperone-like"/>
    <property type="match status" value="1"/>
</dbReference>
<dbReference type="RefSeq" id="WP_201564568.1">
    <property type="nucleotide sequence ID" value="NZ_CAJGZK010000028.1"/>
</dbReference>
<comment type="caution">
    <text evidence="18">The sequence shown here is derived from an EMBL/GenBank/DDBJ whole genome shotgun (WGS) entry which is preliminary data.</text>
</comment>
<evidence type="ECO:0000256" key="3">
    <source>
        <dbReference type="ARBA" id="ARBA00010358"/>
    </source>
</evidence>
<name>A0ABW1WAT6_9GAMM</name>
<accession>A0ABW1WAT6</accession>
<comment type="subcellular location">
    <subcellularLocation>
        <location evidence="2">Cell inner membrane</location>
        <topology evidence="2">Single-pass membrane protein</topology>
        <orientation evidence="2">Periplasmic side</orientation>
    </subcellularLocation>
</comment>
<evidence type="ECO:0000256" key="9">
    <source>
        <dbReference type="ARBA" id="ARBA00022989"/>
    </source>
</evidence>
<keyword evidence="8 16" id="KW-0442">Lipid degradation</keyword>
<comment type="similarity">
    <text evidence="3 16">Belongs to the lipase chaperone family.</text>
</comment>
<dbReference type="InterPro" id="IPR004961">
    <property type="entry name" value="Lipase_chaperone"/>
</dbReference>
<organism evidence="18 19">
    <name type="scientific">Psychrobacter glacincola</name>
    <dbReference type="NCBI Taxonomy" id="56810"/>
    <lineage>
        <taxon>Bacteria</taxon>
        <taxon>Pseudomonadati</taxon>
        <taxon>Pseudomonadota</taxon>
        <taxon>Gammaproteobacteria</taxon>
        <taxon>Moraxellales</taxon>
        <taxon>Moraxellaceae</taxon>
        <taxon>Psychrobacter</taxon>
    </lineage>
</organism>
<evidence type="ECO:0000256" key="12">
    <source>
        <dbReference type="ARBA" id="ARBA00023186"/>
    </source>
</evidence>
<keyword evidence="7 16" id="KW-0812">Transmembrane</keyword>
<keyword evidence="19" id="KW-1185">Reference proteome</keyword>
<evidence type="ECO:0000256" key="14">
    <source>
        <dbReference type="ARBA" id="ARBA00031542"/>
    </source>
</evidence>
<keyword evidence="5 16" id="KW-1003">Cell membrane</keyword>
<evidence type="ECO:0000256" key="13">
    <source>
        <dbReference type="ARBA" id="ARBA00030948"/>
    </source>
</evidence>
<evidence type="ECO:0000256" key="2">
    <source>
        <dbReference type="ARBA" id="ARBA00004383"/>
    </source>
</evidence>
<protein>
    <recommendedName>
        <fullName evidence="4 16">Lipase chaperone</fullName>
    </recommendedName>
    <alternativeName>
        <fullName evidence="16">Lipase activator protein</fullName>
    </alternativeName>
    <alternativeName>
        <fullName evidence="15 16">Lipase foldase</fullName>
    </alternativeName>
    <alternativeName>
        <fullName evidence="13 16">Lipase helper protein</fullName>
    </alternativeName>
    <alternativeName>
        <fullName evidence="14 16">Lipase modulator</fullName>
    </alternativeName>
</protein>
<feature type="region of interest" description="Disordered" evidence="17">
    <location>
        <begin position="49"/>
        <end position="70"/>
    </location>
</feature>
<evidence type="ECO:0000256" key="11">
    <source>
        <dbReference type="ARBA" id="ARBA00023136"/>
    </source>
</evidence>